<dbReference type="KEGG" id="mad:HP15_849"/>
<dbReference type="InterPro" id="IPR052184">
    <property type="entry name" value="SDR_enzymes"/>
</dbReference>
<dbReference type="SUPFAM" id="SSF51735">
    <property type="entry name" value="NAD(P)-binding Rossmann-fold domains"/>
    <property type="match status" value="1"/>
</dbReference>
<dbReference type="GO" id="GO:0016616">
    <property type="term" value="F:oxidoreductase activity, acting on the CH-OH group of donors, NAD or NADP as acceptor"/>
    <property type="evidence" value="ECO:0007669"/>
    <property type="project" value="TreeGrafter"/>
</dbReference>
<dbReference type="PANTHER" id="PTHR45458:SF1">
    <property type="entry name" value="SHORT CHAIN DEHYDROGENASE"/>
    <property type="match status" value="1"/>
</dbReference>
<dbReference type="PRINTS" id="PR00080">
    <property type="entry name" value="SDRFAMILY"/>
</dbReference>
<organism evidence="4 5">
    <name type="scientific">Marinobacter adhaerens (strain DSM 23420 / HP15)</name>
    <dbReference type="NCBI Taxonomy" id="225937"/>
    <lineage>
        <taxon>Bacteria</taxon>
        <taxon>Pseudomonadati</taxon>
        <taxon>Pseudomonadota</taxon>
        <taxon>Gammaproteobacteria</taxon>
        <taxon>Pseudomonadales</taxon>
        <taxon>Marinobacteraceae</taxon>
        <taxon>Marinobacter</taxon>
    </lineage>
</organism>
<accession>E4PR78</accession>
<evidence type="ECO:0000256" key="1">
    <source>
        <dbReference type="ARBA" id="ARBA00006484"/>
    </source>
</evidence>
<dbReference type="PANTHER" id="PTHR45458">
    <property type="entry name" value="SHORT-CHAIN DEHYDROGENASE/REDUCTASE SDR"/>
    <property type="match status" value="1"/>
</dbReference>
<dbReference type="AlphaFoldDB" id="E4PR78"/>
<dbReference type="eggNOG" id="COG0300">
    <property type="taxonomic scope" value="Bacteria"/>
</dbReference>
<dbReference type="Pfam" id="PF00106">
    <property type="entry name" value="adh_short"/>
    <property type="match status" value="1"/>
</dbReference>
<evidence type="ECO:0000313" key="5">
    <source>
        <dbReference type="Proteomes" id="UP000007077"/>
    </source>
</evidence>
<dbReference type="EMBL" id="CP001978">
    <property type="protein sequence ID" value="ADP96613.1"/>
    <property type="molecule type" value="Genomic_DNA"/>
</dbReference>
<name>E4PR78_MARAH</name>
<dbReference type="HOGENOM" id="CLU_010194_9_1_6"/>
<evidence type="ECO:0000259" key="3">
    <source>
        <dbReference type="SMART" id="SM00822"/>
    </source>
</evidence>
<reference evidence="4 5" key="1">
    <citation type="journal article" date="2010" name="Stand. Genomic Sci.">
        <title>Complete genome sequence of Marinobacter adhaerens type strain (HP15), a diatom-interacting marine microorganism.</title>
        <authorList>
            <person name="Gardes A."/>
            <person name="Kaeppel E."/>
            <person name="Shehzad A."/>
            <person name="Seebah S."/>
            <person name="Teeling H."/>
            <person name="Yarza P."/>
            <person name="Glockner F.O."/>
            <person name="Grossart H.P."/>
            <person name="Ullrich M.S."/>
        </authorList>
    </citation>
    <scope>NUCLEOTIDE SEQUENCE [LARGE SCALE GENOMIC DNA]</scope>
    <source>
        <strain evidence="5">DSM 23420 / HP15</strain>
    </source>
</reference>
<dbReference type="PATRIC" id="fig|225937.3.peg.861"/>
<dbReference type="STRING" id="225937.HP15_849"/>
<dbReference type="SMART" id="SM00822">
    <property type="entry name" value="PKS_KR"/>
    <property type="match status" value="1"/>
</dbReference>
<protein>
    <submittedName>
        <fullName evidence="4">Oxidoreductase, short chain dehydrogenase/reductase family protein</fullName>
    </submittedName>
</protein>
<evidence type="ECO:0000256" key="2">
    <source>
        <dbReference type="RuleBase" id="RU000363"/>
    </source>
</evidence>
<dbReference type="PRINTS" id="PR00081">
    <property type="entry name" value="GDHRDH"/>
</dbReference>
<reference evidence="5" key="2">
    <citation type="submission" date="2010-02" db="EMBL/GenBank/DDBJ databases">
        <title>Complete genome sequence of Marinobacter adhaerens type strain (HP15).</title>
        <authorList>
            <person name="Gaerdes A.A.M."/>
            <person name="Kaeppel E."/>
            <person name="Shezad A."/>
            <person name="Seebah S."/>
            <person name="Teeling H."/>
            <person name="Yarza P."/>
            <person name="Gloeckner F.O."/>
            <person name="Ullrich M.S."/>
        </authorList>
    </citation>
    <scope>NUCLEOTIDE SEQUENCE [LARGE SCALE GENOMIC DNA]</scope>
    <source>
        <strain evidence="5">DSM 23420 / HP15</strain>
    </source>
</reference>
<gene>
    <name evidence="4" type="ordered locus">HP15_849</name>
</gene>
<sequence length="230" mass="24470">MIVEEADMSDNSTVVITGANRGIGLELARLYAGRGCSVIGVCREASPELEEVAARIIDSVDVTTNEGVARLLAGLEGQSIDLLINNAGLLQDEKLGSIDFDSIRTQMEINAYAPLKIAEALFEKIPSGGKIANITSRMGSIADNDSGGRYGYRASKAALNAFGKSLAMDLKPRGIAVAQLHPGYVQTRMVNFGGLITPEESAKGLAERIDGLTLENTGSFWHSNGDELPW</sequence>
<dbReference type="CDD" id="cd05325">
    <property type="entry name" value="carb_red_sniffer_like_SDR_c"/>
    <property type="match status" value="1"/>
</dbReference>
<dbReference type="Gene3D" id="3.40.50.720">
    <property type="entry name" value="NAD(P)-binding Rossmann-like Domain"/>
    <property type="match status" value="1"/>
</dbReference>
<dbReference type="InterPro" id="IPR002347">
    <property type="entry name" value="SDR_fam"/>
</dbReference>
<evidence type="ECO:0000313" key="4">
    <source>
        <dbReference type="EMBL" id="ADP96613.1"/>
    </source>
</evidence>
<proteinExistence type="inferred from homology"/>
<dbReference type="InterPro" id="IPR036291">
    <property type="entry name" value="NAD(P)-bd_dom_sf"/>
</dbReference>
<feature type="domain" description="Ketoreductase" evidence="3">
    <location>
        <begin position="12"/>
        <end position="183"/>
    </location>
</feature>
<comment type="similarity">
    <text evidence="1 2">Belongs to the short-chain dehydrogenases/reductases (SDR) family.</text>
</comment>
<dbReference type="InterPro" id="IPR057326">
    <property type="entry name" value="KR_dom"/>
</dbReference>
<dbReference type="Proteomes" id="UP000007077">
    <property type="component" value="Chromosome"/>
</dbReference>